<name>A0A941IXT7_9BACT</name>
<reference evidence="2" key="1">
    <citation type="journal article" date="2018" name="Int. J. Syst. Evol. Microbiol.">
        <title>Carboxylicivirga sediminis sp. nov., isolated from coastal sediment.</title>
        <authorList>
            <person name="Wang F.Q."/>
            <person name="Ren L.H."/>
            <person name="Zou R.J."/>
            <person name="Sun Y.Z."/>
            <person name="Liu X.J."/>
            <person name="Jiang F."/>
            <person name="Liu L.J."/>
        </authorList>
    </citation>
    <scope>NUCLEOTIDE SEQUENCE</scope>
    <source>
        <strain evidence="2">JR1</strain>
    </source>
</reference>
<evidence type="ECO:0000259" key="1">
    <source>
        <dbReference type="Pfam" id="PF01261"/>
    </source>
</evidence>
<proteinExistence type="predicted"/>
<gene>
    <name evidence="2" type="ORF">KDU71_09775</name>
</gene>
<dbReference type="SUPFAM" id="SSF51658">
    <property type="entry name" value="Xylose isomerase-like"/>
    <property type="match status" value="1"/>
</dbReference>
<evidence type="ECO:0000313" key="2">
    <source>
        <dbReference type="EMBL" id="MBR8535843.1"/>
    </source>
</evidence>
<comment type="caution">
    <text evidence="2">The sequence shown here is derived from an EMBL/GenBank/DDBJ whole genome shotgun (WGS) entry which is preliminary data.</text>
</comment>
<dbReference type="Pfam" id="PF01261">
    <property type="entry name" value="AP_endonuc_2"/>
    <property type="match status" value="1"/>
</dbReference>
<sequence length="271" mass="31961">MKIKFFYPYWGSSHLSLEHFFERVKNAGFDGVEMNISFDEGIAEKIRQLLPQYELELIAQQWLESKDETPDEYIERMEEYFSYLASFNPLFINSHTGKDFYSFEENCRIFEAAERVGEYTGVKIVHETHRGRALFSTLMAKQYFNALPDLRINADFSHWCCVSESLLKDQNDIVLQACQRADFIHARVGYEQGPQINHLQSDNNRLAIETHLSWWKRILENAKLKGYTEFPVCTEFGPEPYLQTLPFSYRPVTDQWTQNIVMRDLLRDHLA</sequence>
<evidence type="ECO:0000313" key="3">
    <source>
        <dbReference type="Proteomes" id="UP000679220"/>
    </source>
</evidence>
<keyword evidence="2" id="KW-0413">Isomerase</keyword>
<dbReference type="Proteomes" id="UP000679220">
    <property type="component" value="Unassembled WGS sequence"/>
</dbReference>
<feature type="domain" description="Xylose isomerase-like TIM barrel" evidence="1">
    <location>
        <begin position="21"/>
        <end position="236"/>
    </location>
</feature>
<dbReference type="AlphaFoldDB" id="A0A941IXT7"/>
<accession>A0A941IXT7</accession>
<dbReference type="InterPro" id="IPR036237">
    <property type="entry name" value="Xyl_isomerase-like_sf"/>
</dbReference>
<dbReference type="InterPro" id="IPR013022">
    <property type="entry name" value="Xyl_isomerase-like_TIM-brl"/>
</dbReference>
<dbReference type="Gene3D" id="3.20.20.150">
    <property type="entry name" value="Divalent-metal-dependent TIM barrel enzymes"/>
    <property type="match status" value="1"/>
</dbReference>
<keyword evidence="3" id="KW-1185">Reference proteome</keyword>
<protein>
    <submittedName>
        <fullName evidence="2">Sugar phosphate isomerase/epimerase</fullName>
    </submittedName>
</protein>
<dbReference type="RefSeq" id="WP_212190242.1">
    <property type="nucleotide sequence ID" value="NZ_JAGTAR010000013.1"/>
</dbReference>
<dbReference type="GO" id="GO:0016853">
    <property type="term" value="F:isomerase activity"/>
    <property type="evidence" value="ECO:0007669"/>
    <property type="project" value="UniProtKB-KW"/>
</dbReference>
<organism evidence="2 3">
    <name type="scientific">Carboxylicivirga sediminis</name>
    <dbReference type="NCBI Taxonomy" id="2006564"/>
    <lineage>
        <taxon>Bacteria</taxon>
        <taxon>Pseudomonadati</taxon>
        <taxon>Bacteroidota</taxon>
        <taxon>Bacteroidia</taxon>
        <taxon>Marinilabiliales</taxon>
        <taxon>Marinilabiliaceae</taxon>
        <taxon>Carboxylicivirga</taxon>
    </lineage>
</organism>
<reference evidence="2" key="2">
    <citation type="submission" date="2021-04" db="EMBL/GenBank/DDBJ databases">
        <authorList>
            <person name="Zhang T."/>
            <person name="Zhang Y."/>
            <person name="Lu D."/>
            <person name="Zuo D."/>
            <person name="Du Z."/>
        </authorList>
    </citation>
    <scope>NUCLEOTIDE SEQUENCE</scope>
    <source>
        <strain evidence="2">JR1</strain>
    </source>
</reference>
<dbReference type="EMBL" id="JAGTAR010000013">
    <property type="protein sequence ID" value="MBR8535843.1"/>
    <property type="molecule type" value="Genomic_DNA"/>
</dbReference>